<evidence type="ECO:0000256" key="3">
    <source>
        <dbReference type="ARBA" id="ARBA00022692"/>
    </source>
</evidence>
<keyword evidence="8" id="KW-1185">Reference proteome</keyword>
<feature type="transmembrane region" description="Helical" evidence="6">
    <location>
        <begin position="108"/>
        <end position="132"/>
    </location>
</feature>
<dbReference type="InterPro" id="IPR003339">
    <property type="entry name" value="ABC/ECF_trnsptr_transmembrane"/>
</dbReference>
<evidence type="ECO:0000256" key="4">
    <source>
        <dbReference type="ARBA" id="ARBA00022989"/>
    </source>
</evidence>
<evidence type="ECO:0000256" key="5">
    <source>
        <dbReference type="ARBA" id="ARBA00023136"/>
    </source>
</evidence>
<proteinExistence type="predicted"/>
<dbReference type="InterPro" id="IPR051611">
    <property type="entry name" value="ECF_transporter_component"/>
</dbReference>
<organism evidence="7 8">
    <name type="scientific">Thermodesulforhabdus norvegica</name>
    <dbReference type="NCBI Taxonomy" id="39841"/>
    <lineage>
        <taxon>Bacteria</taxon>
        <taxon>Pseudomonadati</taxon>
        <taxon>Thermodesulfobacteriota</taxon>
        <taxon>Syntrophobacteria</taxon>
        <taxon>Syntrophobacterales</taxon>
        <taxon>Thermodesulforhabdaceae</taxon>
        <taxon>Thermodesulforhabdus</taxon>
    </lineage>
</organism>
<dbReference type="CDD" id="cd16914">
    <property type="entry name" value="EcfT"/>
    <property type="match status" value="1"/>
</dbReference>
<protein>
    <submittedName>
        <fullName evidence="7">Biotin transport system permease protein</fullName>
    </submittedName>
</protein>
<evidence type="ECO:0000256" key="2">
    <source>
        <dbReference type="ARBA" id="ARBA00022475"/>
    </source>
</evidence>
<reference evidence="7 8" key="1">
    <citation type="submission" date="2016-10" db="EMBL/GenBank/DDBJ databases">
        <authorList>
            <person name="de Groot N.N."/>
        </authorList>
    </citation>
    <scope>NUCLEOTIDE SEQUENCE [LARGE SCALE GENOMIC DNA]</scope>
    <source>
        <strain evidence="7 8">DSM 9990</strain>
    </source>
</reference>
<dbReference type="EMBL" id="FOUU01000002">
    <property type="protein sequence ID" value="SFM61433.1"/>
    <property type="molecule type" value="Genomic_DNA"/>
</dbReference>
<feature type="transmembrane region" description="Helical" evidence="6">
    <location>
        <begin position="79"/>
        <end position="96"/>
    </location>
</feature>
<evidence type="ECO:0000313" key="8">
    <source>
        <dbReference type="Proteomes" id="UP000199611"/>
    </source>
</evidence>
<dbReference type="PANTHER" id="PTHR34857">
    <property type="entry name" value="SLL0384 PROTEIN"/>
    <property type="match status" value="1"/>
</dbReference>
<keyword evidence="4 6" id="KW-1133">Transmembrane helix</keyword>
<accession>A0A1I4SAY4</accession>
<keyword evidence="2" id="KW-1003">Cell membrane</keyword>
<dbReference type="GO" id="GO:0005886">
    <property type="term" value="C:plasma membrane"/>
    <property type="evidence" value="ECO:0007669"/>
    <property type="project" value="UniProtKB-ARBA"/>
</dbReference>
<dbReference type="RefSeq" id="WP_093393738.1">
    <property type="nucleotide sequence ID" value="NZ_FOUU01000002.1"/>
</dbReference>
<keyword evidence="3 6" id="KW-0812">Transmembrane</keyword>
<feature type="transmembrane region" description="Helical" evidence="6">
    <location>
        <begin position="45"/>
        <end position="67"/>
    </location>
</feature>
<evidence type="ECO:0000256" key="6">
    <source>
        <dbReference type="SAM" id="Phobius"/>
    </source>
</evidence>
<dbReference type="Proteomes" id="UP000199611">
    <property type="component" value="Unassembled WGS sequence"/>
</dbReference>
<sequence length="262" mass="29615">MLCFIRPSASGADHELIFHYIPSEGWLYRWDARCKWLSFMTMSTLVLKTGPPGLAVFTLTALTVFATHKPILRHFRMPATWWYLLLLILLMNALKLPPDRSIFSTEGIISGCVVCWKIMTLISFAVILTATTSPSETVQAINSFFRFLPLHWNHRLTTMITLTLRFVPYLMGEYRKIELAARARTGSSGPGIIIRHVMPAFVRRSLTIAEDIATALQARGYREDLPVKANPLKKQDIFALIAIMVFAILTFAIDWALGAKLS</sequence>
<evidence type="ECO:0000313" key="7">
    <source>
        <dbReference type="EMBL" id="SFM61433.1"/>
    </source>
</evidence>
<evidence type="ECO:0000256" key="1">
    <source>
        <dbReference type="ARBA" id="ARBA00004141"/>
    </source>
</evidence>
<dbReference type="Pfam" id="PF02361">
    <property type="entry name" value="CbiQ"/>
    <property type="match status" value="1"/>
</dbReference>
<dbReference type="OrthoDB" id="8075495at2"/>
<feature type="transmembrane region" description="Helical" evidence="6">
    <location>
        <begin position="237"/>
        <end position="257"/>
    </location>
</feature>
<dbReference type="AlphaFoldDB" id="A0A1I4SAY4"/>
<dbReference type="STRING" id="39841.SAMN05660836_00854"/>
<dbReference type="PANTHER" id="PTHR34857:SF2">
    <property type="entry name" value="SLL0384 PROTEIN"/>
    <property type="match status" value="1"/>
</dbReference>
<keyword evidence="5 6" id="KW-0472">Membrane</keyword>
<gene>
    <name evidence="7" type="ORF">SAMN05660836_00854</name>
</gene>
<name>A0A1I4SAY4_9BACT</name>
<comment type="subcellular location">
    <subcellularLocation>
        <location evidence="1">Membrane</location>
        <topology evidence="1">Multi-pass membrane protein</topology>
    </subcellularLocation>
</comment>